<evidence type="ECO:0008006" key="4">
    <source>
        <dbReference type="Google" id="ProtNLM"/>
    </source>
</evidence>
<organism evidence="2 3">
    <name type="scientific">Thermus filiformis</name>
    <dbReference type="NCBI Taxonomy" id="276"/>
    <lineage>
        <taxon>Bacteria</taxon>
        <taxon>Thermotogati</taxon>
        <taxon>Deinococcota</taxon>
        <taxon>Deinococci</taxon>
        <taxon>Thermales</taxon>
        <taxon>Thermaceae</taxon>
        <taxon>Thermus</taxon>
    </lineage>
</organism>
<dbReference type="RefSeq" id="WP_038062618.1">
    <property type="nucleotide sequence ID" value="NZ_JPSL02000040.1"/>
</dbReference>
<feature type="chain" id="PRO_5002007375" description="Lipoprotein" evidence="1">
    <location>
        <begin position="26"/>
        <end position="217"/>
    </location>
</feature>
<dbReference type="PROSITE" id="PS51257">
    <property type="entry name" value="PROKAR_LIPOPROTEIN"/>
    <property type="match status" value="1"/>
</dbReference>
<keyword evidence="1" id="KW-0732">Signal</keyword>
<sequence>MSRPMRIPTLLALAALLFACAPQVAPRARPEFKEVGFYPALPGLEWIYVPEGEAVTSPPYRVRVEGPASFSGQEALRFYAGGRGEERRYYRRVDRGVRLLGFEDPSARVVFTPPILEYPPEEVLEVGYRYGGETQVKVELLLPSGTPEPLRQGRLSYTMEVLERREVRVPAGVFQVYRIRQVYKDERGETPYEVWFAPYVGEVRTREGRILVETNFR</sequence>
<accession>A0A0A2WQJ3</accession>
<name>A0A0A2WQJ3_THEFI</name>
<dbReference type="Gene3D" id="2.40.360.20">
    <property type="match status" value="1"/>
</dbReference>
<dbReference type="AlphaFoldDB" id="A0A0A2WQJ3"/>
<dbReference type="Proteomes" id="UP000030364">
    <property type="component" value="Unassembled WGS sequence"/>
</dbReference>
<proteinExistence type="predicted"/>
<reference evidence="2 3" key="1">
    <citation type="journal article" date="2015" name="Genome Announc.">
        <title>Draft Genome Sequence of the Thermophile Thermus filiformis ATCC 43280, Producer of Carotenoid-(Di)glucoside-Branched Fatty Acid (Di)esters and Source of Hyperthermostable Enzymes of Biotechnological Interest.</title>
        <authorList>
            <person name="Mandelli F."/>
            <person name="Oliveira Ramires B."/>
            <person name="Couger M.B."/>
            <person name="Paixao D.A."/>
            <person name="Camilo C.M."/>
            <person name="Polikarpov I."/>
            <person name="Prade R."/>
            <person name="Riano-Pachon D.M."/>
            <person name="Squina F.M."/>
        </authorList>
    </citation>
    <scope>NUCLEOTIDE SEQUENCE [LARGE SCALE GENOMIC DNA]</scope>
    <source>
        <strain evidence="2 3">ATCC 43280</strain>
    </source>
</reference>
<dbReference type="EMBL" id="JPSL02000040">
    <property type="protein sequence ID" value="KGQ22441.2"/>
    <property type="molecule type" value="Genomic_DNA"/>
</dbReference>
<evidence type="ECO:0000313" key="3">
    <source>
        <dbReference type="Proteomes" id="UP000030364"/>
    </source>
</evidence>
<gene>
    <name evidence="2" type="ORF">THFILI_11430</name>
</gene>
<evidence type="ECO:0000313" key="2">
    <source>
        <dbReference type="EMBL" id="KGQ22441.2"/>
    </source>
</evidence>
<feature type="signal peptide" evidence="1">
    <location>
        <begin position="1"/>
        <end position="25"/>
    </location>
</feature>
<evidence type="ECO:0000256" key="1">
    <source>
        <dbReference type="SAM" id="SignalP"/>
    </source>
</evidence>
<dbReference type="STRING" id="276.THFILI_11430"/>
<keyword evidence="3" id="KW-1185">Reference proteome</keyword>
<protein>
    <recommendedName>
        <fullName evidence="4">Lipoprotein</fullName>
    </recommendedName>
</protein>
<comment type="caution">
    <text evidence="2">The sequence shown here is derived from an EMBL/GenBank/DDBJ whole genome shotgun (WGS) entry which is preliminary data.</text>
</comment>